<proteinExistence type="predicted"/>
<organism evidence="2 3">
    <name type="scientific">Eumeta variegata</name>
    <name type="common">Bagworm moth</name>
    <name type="synonym">Eumeta japonica</name>
    <dbReference type="NCBI Taxonomy" id="151549"/>
    <lineage>
        <taxon>Eukaryota</taxon>
        <taxon>Metazoa</taxon>
        <taxon>Ecdysozoa</taxon>
        <taxon>Arthropoda</taxon>
        <taxon>Hexapoda</taxon>
        <taxon>Insecta</taxon>
        <taxon>Pterygota</taxon>
        <taxon>Neoptera</taxon>
        <taxon>Endopterygota</taxon>
        <taxon>Lepidoptera</taxon>
        <taxon>Glossata</taxon>
        <taxon>Ditrysia</taxon>
        <taxon>Tineoidea</taxon>
        <taxon>Psychidae</taxon>
        <taxon>Oiketicinae</taxon>
        <taxon>Eumeta</taxon>
    </lineage>
</organism>
<feature type="compositionally biased region" description="Polar residues" evidence="1">
    <location>
        <begin position="23"/>
        <end position="33"/>
    </location>
</feature>
<reference evidence="2 3" key="1">
    <citation type="journal article" date="2019" name="Commun. Biol.">
        <title>The bagworm genome reveals a unique fibroin gene that provides high tensile strength.</title>
        <authorList>
            <person name="Kono N."/>
            <person name="Nakamura H."/>
            <person name="Ohtoshi R."/>
            <person name="Tomita M."/>
            <person name="Numata K."/>
            <person name="Arakawa K."/>
        </authorList>
    </citation>
    <scope>NUCLEOTIDE SEQUENCE [LARGE SCALE GENOMIC DNA]</scope>
</reference>
<protein>
    <submittedName>
        <fullName evidence="2">Uncharacterized protein</fullName>
    </submittedName>
</protein>
<dbReference type="EMBL" id="BGZK01000265">
    <property type="protein sequence ID" value="GBP32847.1"/>
    <property type="molecule type" value="Genomic_DNA"/>
</dbReference>
<name>A0A4C1V3J1_EUMVA</name>
<feature type="region of interest" description="Disordered" evidence="1">
    <location>
        <begin position="23"/>
        <end position="69"/>
    </location>
</feature>
<dbReference type="Proteomes" id="UP000299102">
    <property type="component" value="Unassembled WGS sequence"/>
</dbReference>
<evidence type="ECO:0000256" key="1">
    <source>
        <dbReference type="SAM" id="MobiDB-lite"/>
    </source>
</evidence>
<evidence type="ECO:0000313" key="3">
    <source>
        <dbReference type="Proteomes" id="UP000299102"/>
    </source>
</evidence>
<keyword evidence="3" id="KW-1185">Reference proteome</keyword>
<dbReference type="AlphaFoldDB" id="A0A4C1V3J1"/>
<gene>
    <name evidence="2" type="ORF">EVAR_19699_1</name>
</gene>
<sequence>MQLPLEAFTSVLSVAAQNMSQKYAGRQTLTNKPSKGEGNALPPRPRTAGRGRPLQQSIRNPHGPLGDHISHISMNEIFMKKSEIGSEETSIMR</sequence>
<accession>A0A4C1V3J1</accession>
<evidence type="ECO:0000313" key="2">
    <source>
        <dbReference type="EMBL" id="GBP32847.1"/>
    </source>
</evidence>
<comment type="caution">
    <text evidence="2">The sequence shown here is derived from an EMBL/GenBank/DDBJ whole genome shotgun (WGS) entry which is preliminary data.</text>
</comment>